<dbReference type="GO" id="GO:0005634">
    <property type="term" value="C:nucleus"/>
    <property type="evidence" value="ECO:0007669"/>
    <property type="project" value="TreeGrafter"/>
</dbReference>
<dbReference type="InterPro" id="IPR015155">
    <property type="entry name" value="PFU"/>
</dbReference>
<dbReference type="GO" id="GO:0043130">
    <property type="term" value="F:ubiquitin binding"/>
    <property type="evidence" value="ECO:0007669"/>
    <property type="project" value="TreeGrafter"/>
</dbReference>
<dbReference type="Pfam" id="PF00400">
    <property type="entry name" value="WD40"/>
    <property type="match status" value="5"/>
</dbReference>
<dbReference type="PROSITE" id="PS51396">
    <property type="entry name" value="PUL"/>
    <property type="match status" value="1"/>
</dbReference>
<dbReference type="GO" id="GO:0010992">
    <property type="term" value="P:ubiquitin recycling"/>
    <property type="evidence" value="ECO:0007669"/>
    <property type="project" value="TreeGrafter"/>
</dbReference>
<dbReference type="SUPFAM" id="SSF50978">
    <property type="entry name" value="WD40 repeat-like"/>
    <property type="match status" value="1"/>
</dbReference>
<proteinExistence type="predicted"/>
<dbReference type="Gene3D" id="3.10.20.870">
    <property type="entry name" value="PFU (PLAA family ubiquitin binding), C-terminal domain"/>
    <property type="match status" value="1"/>
</dbReference>
<organism evidence="9 10">
    <name type="scientific">Tothia fuscella</name>
    <dbReference type="NCBI Taxonomy" id="1048955"/>
    <lineage>
        <taxon>Eukaryota</taxon>
        <taxon>Fungi</taxon>
        <taxon>Dikarya</taxon>
        <taxon>Ascomycota</taxon>
        <taxon>Pezizomycotina</taxon>
        <taxon>Dothideomycetes</taxon>
        <taxon>Pleosporomycetidae</taxon>
        <taxon>Venturiales</taxon>
        <taxon>Cylindrosympodiaceae</taxon>
        <taxon>Tothia</taxon>
    </lineage>
</organism>
<dbReference type="PROSITE" id="PS51394">
    <property type="entry name" value="PFU"/>
    <property type="match status" value="1"/>
</dbReference>
<dbReference type="InterPro" id="IPR001680">
    <property type="entry name" value="WD40_rpt"/>
</dbReference>
<accession>A0A9P4TZL8</accession>
<keyword evidence="3 5" id="KW-0853">WD repeat</keyword>
<dbReference type="Proteomes" id="UP000800235">
    <property type="component" value="Unassembled WGS sequence"/>
</dbReference>
<evidence type="ECO:0000313" key="9">
    <source>
        <dbReference type="EMBL" id="KAF2431541.1"/>
    </source>
</evidence>
<dbReference type="Pfam" id="PF09070">
    <property type="entry name" value="PFU"/>
    <property type="match status" value="1"/>
</dbReference>
<feature type="domain" description="PFU" evidence="7">
    <location>
        <begin position="371"/>
        <end position="466"/>
    </location>
</feature>
<evidence type="ECO:0000256" key="5">
    <source>
        <dbReference type="PROSITE-ProRule" id="PRU00221"/>
    </source>
</evidence>
<evidence type="ECO:0000256" key="1">
    <source>
        <dbReference type="ARBA" id="ARBA00004496"/>
    </source>
</evidence>
<dbReference type="Gene3D" id="1.25.10.10">
    <property type="entry name" value="Leucine-rich Repeat Variant"/>
    <property type="match status" value="1"/>
</dbReference>
<comment type="caution">
    <text evidence="9">The sequence shown here is derived from an EMBL/GenBank/DDBJ whole genome shotgun (WGS) entry which is preliminary data.</text>
</comment>
<dbReference type="GO" id="GO:0005737">
    <property type="term" value="C:cytoplasm"/>
    <property type="evidence" value="ECO:0007669"/>
    <property type="project" value="UniProtKB-SubCell"/>
</dbReference>
<dbReference type="EMBL" id="MU007031">
    <property type="protein sequence ID" value="KAF2431541.1"/>
    <property type="molecule type" value="Genomic_DNA"/>
</dbReference>
<evidence type="ECO:0000256" key="3">
    <source>
        <dbReference type="ARBA" id="ARBA00022574"/>
    </source>
</evidence>
<dbReference type="CDD" id="cd00200">
    <property type="entry name" value="WD40"/>
    <property type="match status" value="1"/>
</dbReference>
<dbReference type="PROSITE" id="PS50294">
    <property type="entry name" value="WD_REPEATS_REGION"/>
    <property type="match status" value="3"/>
</dbReference>
<feature type="repeat" description="WD" evidence="5">
    <location>
        <begin position="105"/>
        <end position="138"/>
    </location>
</feature>
<dbReference type="FunFam" id="2.130.10.10:FF:000236">
    <property type="entry name" value="Polyubiquitin binding protein (Doa1/Ufd3)"/>
    <property type="match status" value="1"/>
</dbReference>
<keyword evidence="2" id="KW-0963">Cytoplasm</keyword>
<dbReference type="GO" id="GO:0043161">
    <property type="term" value="P:proteasome-mediated ubiquitin-dependent protein catabolic process"/>
    <property type="evidence" value="ECO:0007669"/>
    <property type="project" value="TreeGrafter"/>
</dbReference>
<dbReference type="SMART" id="SM00320">
    <property type="entry name" value="WD40"/>
    <property type="match status" value="7"/>
</dbReference>
<dbReference type="PROSITE" id="PS50082">
    <property type="entry name" value="WD_REPEATS_2"/>
    <property type="match status" value="3"/>
</dbReference>
<evidence type="ECO:0000259" key="7">
    <source>
        <dbReference type="PROSITE" id="PS51394"/>
    </source>
</evidence>
<name>A0A9P4TZL8_9PEZI</name>
<dbReference type="PANTHER" id="PTHR19849">
    <property type="entry name" value="PHOSPHOLIPASE A-2-ACTIVATING PROTEIN"/>
    <property type="match status" value="1"/>
</dbReference>
<gene>
    <name evidence="9" type="ORF">EJ08DRAFT_610546</name>
</gene>
<evidence type="ECO:0000313" key="10">
    <source>
        <dbReference type="Proteomes" id="UP000800235"/>
    </source>
</evidence>
<dbReference type="AlphaFoldDB" id="A0A9P4TZL8"/>
<feature type="compositionally biased region" description="Polar residues" evidence="6">
    <location>
        <begin position="459"/>
        <end position="469"/>
    </location>
</feature>
<comment type="subcellular location">
    <subcellularLocation>
        <location evidence="1">Cytoplasm</location>
    </subcellularLocation>
</comment>
<dbReference type="InterPro" id="IPR038122">
    <property type="entry name" value="PFU_sf"/>
</dbReference>
<feature type="domain" description="PUL" evidence="8">
    <location>
        <begin position="497"/>
        <end position="773"/>
    </location>
</feature>
<sequence length="775" mass="84064">MGDFKLSASLEEHDDDVRSVAFPHPSYVLSASRDKTVRIWKLLSPSPPTYDATIVSHGSDFVNSVAYASPSSAYSDGLIIAGGRDAIIEVRQPGKLPENNAEALLLGHAGNVCALDVSQDGTMIVSGSWDTEARVWQVGKWETSTVLQGHTAAVWAVSVYDKETILTGSADKLIHVYHPSGKLTRRLKGSPDIVRALCSLPPNHWSGAHFASAGNDAVIRFWTLDGHIIGELRGHENFIYTLAVLPTGELASSSEDRTVRIWDKGQCVQVITHPAISVWSVAACKDSGDIVTGASDKITRIFSRSADRQATPDAIRAFEESVKASAIPQESIGSINKTDLPGPEFLTQKSGTKEGQVQMIKEGNGNISAHQWSTAANQWINIGTVVDSSGSGTKTSYGGKEYDYVFDVDIEEGKPALKLPFNTTQNPYEVARKFIDDNELPVTYLDQVANFIVTNSQGATLGQSQNSGAGSDPWGSEYRYRPGEGSTPNPAPATRPKVLPQTKYLSIDTANLQLVRKKVEEFNQALISDGNKGVALNPNDIEVLASTVEQLEAVSKKADPSSPVSAEGIDLIVRVATTWPPEKRLPGLDLLRLFAAASEQTVRHTNEGGQTLIDVLDSSDNISANAPLNNSMMAIRTLGNLFTSDAGRKVMSEDFDKVHTMVEPFISSPNRNMIIAITTLYINYAVLLSVAAPDYDSDRVVTLLNDLTKIINSATDSEALYRALVGAGTLLALEKDFRELAKEAFDFDRVLARAEKVGVEPRIKHVIKEIRDQFS</sequence>
<protein>
    <submittedName>
        <fullName evidence="9">Polyubiquitin binding protein-like protein</fullName>
    </submittedName>
</protein>
<dbReference type="InterPro" id="IPR011989">
    <property type="entry name" value="ARM-like"/>
</dbReference>
<keyword evidence="10" id="KW-1185">Reference proteome</keyword>
<dbReference type="InterPro" id="IPR020472">
    <property type="entry name" value="WD40_PAC1"/>
</dbReference>
<dbReference type="Gene3D" id="2.130.10.10">
    <property type="entry name" value="YVTN repeat-like/Quinoprotein amine dehydrogenase"/>
    <property type="match status" value="1"/>
</dbReference>
<keyword evidence="4" id="KW-0677">Repeat</keyword>
<evidence type="ECO:0000256" key="4">
    <source>
        <dbReference type="ARBA" id="ARBA00022737"/>
    </source>
</evidence>
<reference evidence="9" key="1">
    <citation type="journal article" date="2020" name="Stud. Mycol.">
        <title>101 Dothideomycetes genomes: a test case for predicting lifestyles and emergence of pathogens.</title>
        <authorList>
            <person name="Haridas S."/>
            <person name="Albert R."/>
            <person name="Binder M."/>
            <person name="Bloem J."/>
            <person name="Labutti K."/>
            <person name="Salamov A."/>
            <person name="Andreopoulos B."/>
            <person name="Baker S."/>
            <person name="Barry K."/>
            <person name="Bills G."/>
            <person name="Bluhm B."/>
            <person name="Cannon C."/>
            <person name="Castanera R."/>
            <person name="Culley D."/>
            <person name="Daum C."/>
            <person name="Ezra D."/>
            <person name="Gonzalez J."/>
            <person name="Henrissat B."/>
            <person name="Kuo A."/>
            <person name="Liang C."/>
            <person name="Lipzen A."/>
            <person name="Lutzoni F."/>
            <person name="Magnuson J."/>
            <person name="Mondo S."/>
            <person name="Nolan M."/>
            <person name="Ohm R."/>
            <person name="Pangilinan J."/>
            <person name="Park H.-J."/>
            <person name="Ramirez L."/>
            <person name="Alfaro M."/>
            <person name="Sun H."/>
            <person name="Tritt A."/>
            <person name="Yoshinaga Y."/>
            <person name="Zwiers L.-H."/>
            <person name="Turgeon B."/>
            <person name="Goodwin S."/>
            <person name="Spatafora J."/>
            <person name="Crous P."/>
            <person name="Grigoriev I."/>
        </authorList>
    </citation>
    <scope>NUCLEOTIDE SEQUENCE</scope>
    <source>
        <strain evidence="9">CBS 130266</strain>
    </source>
</reference>
<evidence type="ECO:0000256" key="6">
    <source>
        <dbReference type="SAM" id="MobiDB-lite"/>
    </source>
</evidence>
<dbReference type="InterPro" id="IPR013535">
    <property type="entry name" value="PUL_dom"/>
</dbReference>
<dbReference type="PRINTS" id="PR00320">
    <property type="entry name" value="GPROTEINBRPT"/>
</dbReference>
<dbReference type="Pfam" id="PF08324">
    <property type="entry name" value="PUL"/>
    <property type="match status" value="1"/>
</dbReference>
<dbReference type="InterPro" id="IPR015943">
    <property type="entry name" value="WD40/YVTN_repeat-like_dom_sf"/>
</dbReference>
<evidence type="ECO:0000256" key="2">
    <source>
        <dbReference type="ARBA" id="ARBA00022490"/>
    </source>
</evidence>
<evidence type="ECO:0000259" key="8">
    <source>
        <dbReference type="PROSITE" id="PS51396"/>
    </source>
</evidence>
<feature type="region of interest" description="Disordered" evidence="6">
    <location>
        <begin position="459"/>
        <end position="497"/>
    </location>
</feature>
<feature type="repeat" description="WD" evidence="5">
    <location>
        <begin position="232"/>
        <end position="263"/>
    </location>
</feature>
<feature type="repeat" description="WD" evidence="5">
    <location>
        <begin position="10"/>
        <end position="42"/>
    </location>
</feature>
<dbReference type="InterPro" id="IPR036322">
    <property type="entry name" value="WD40_repeat_dom_sf"/>
</dbReference>
<dbReference type="PANTHER" id="PTHR19849:SF0">
    <property type="entry name" value="PHOSPHOLIPASE A-2-ACTIVATING PROTEIN"/>
    <property type="match status" value="1"/>
</dbReference>
<dbReference type="OrthoDB" id="10265988at2759"/>